<proteinExistence type="predicted"/>
<feature type="chain" id="PRO_5020618328" evidence="1">
    <location>
        <begin position="23"/>
        <end position="112"/>
    </location>
</feature>
<name>A0A4Q2RJF1_9HYPH</name>
<protein>
    <submittedName>
        <fullName evidence="2">Uncharacterized protein</fullName>
    </submittedName>
</protein>
<accession>A0A4Q2RJF1</accession>
<evidence type="ECO:0000256" key="1">
    <source>
        <dbReference type="SAM" id="SignalP"/>
    </source>
</evidence>
<keyword evidence="3" id="KW-1185">Reference proteome</keyword>
<reference evidence="2 3" key="1">
    <citation type="submission" date="2018-09" db="EMBL/GenBank/DDBJ databases">
        <authorList>
            <person name="Grouzdev D.S."/>
            <person name="Krutkina M.S."/>
        </authorList>
    </citation>
    <scope>NUCLEOTIDE SEQUENCE [LARGE SCALE GENOMIC DNA]</scope>
    <source>
        <strain evidence="2 3">RmlP001</strain>
    </source>
</reference>
<dbReference type="AlphaFoldDB" id="A0A4Q2RJF1"/>
<gene>
    <name evidence="2" type="ORF">D3272_03235</name>
</gene>
<evidence type="ECO:0000313" key="3">
    <source>
        <dbReference type="Proteomes" id="UP000289411"/>
    </source>
</evidence>
<evidence type="ECO:0000313" key="2">
    <source>
        <dbReference type="EMBL" id="RYB07101.1"/>
    </source>
</evidence>
<keyword evidence="1" id="KW-0732">Signal</keyword>
<dbReference type="EMBL" id="QYBC01000002">
    <property type="protein sequence ID" value="RYB07101.1"/>
    <property type="molecule type" value="Genomic_DNA"/>
</dbReference>
<reference evidence="2 3" key="2">
    <citation type="submission" date="2019-02" db="EMBL/GenBank/DDBJ databases">
        <title>'Lichenibacterium ramalinii' gen. nov. sp. nov., 'Lichenibacterium minor' gen. nov. sp. nov.</title>
        <authorList>
            <person name="Pankratov T."/>
        </authorList>
    </citation>
    <scope>NUCLEOTIDE SEQUENCE [LARGE SCALE GENOMIC DNA]</scope>
    <source>
        <strain evidence="2 3">RmlP001</strain>
    </source>
</reference>
<comment type="caution">
    <text evidence="2">The sequence shown here is derived from an EMBL/GenBank/DDBJ whole genome shotgun (WGS) entry which is preliminary data.</text>
</comment>
<sequence>MPTIRSAALAIVLSGLAGPALAATCNMTVLGTTVLDDVACTVASARGVTTVSVGAGGTVLVRRSVMSARLPGVMAPTRRSRSGFTNYGQVVTSSEVDDKTCFFNQTAVLCVE</sequence>
<feature type="signal peptide" evidence="1">
    <location>
        <begin position="1"/>
        <end position="22"/>
    </location>
</feature>
<dbReference type="Proteomes" id="UP000289411">
    <property type="component" value="Unassembled WGS sequence"/>
</dbReference>
<organism evidence="2 3">
    <name type="scientific">Lichenibacterium ramalinae</name>
    <dbReference type="NCBI Taxonomy" id="2316527"/>
    <lineage>
        <taxon>Bacteria</taxon>
        <taxon>Pseudomonadati</taxon>
        <taxon>Pseudomonadota</taxon>
        <taxon>Alphaproteobacteria</taxon>
        <taxon>Hyphomicrobiales</taxon>
        <taxon>Lichenihabitantaceae</taxon>
        <taxon>Lichenibacterium</taxon>
    </lineage>
</organism>
<dbReference type="RefSeq" id="WP_129217646.1">
    <property type="nucleotide sequence ID" value="NZ_QYBC01000002.1"/>
</dbReference>